<reference evidence="2" key="1">
    <citation type="submission" date="2023-11" db="EMBL/GenBank/DDBJ databases">
        <authorList>
            <person name="Alioto T."/>
            <person name="Alioto T."/>
            <person name="Gomez Garrido J."/>
        </authorList>
    </citation>
    <scope>NUCLEOTIDE SEQUENCE</scope>
</reference>
<name>A0AAI9EEC0_9PEZI</name>
<evidence type="ECO:0000313" key="2">
    <source>
        <dbReference type="EMBL" id="CAK4033203.1"/>
    </source>
</evidence>
<proteinExistence type="predicted"/>
<evidence type="ECO:0000256" key="1">
    <source>
        <dbReference type="SAM" id="MobiDB-lite"/>
    </source>
</evidence>
<feature type="region of interest" description="Disordered" evidence="1">
    <location>
        <begin position="143"/>
        <end position="196"/>
    </location>
</feature>
<comment type="caution">
    <text evidence="2">The sequence shown here is derived from an EMBL/GenBank/DDBJ whole genome shotgun (WGS) entry which is preliminary data.</text>
</comment>
<evidence type="ECO:0000313" key="3">
    <source>
        <dbReference type="Proteomes" id="UP001296104"/>
    </source>
</evidence>
<dbReference type="Proteomes" id="UP001296104">
    <property type="component" value="Unassembled WGS sequence"/>
</dbReference>
<accession>A0AAI9EEC0</accession>
<protein>
    <submittedName>
        <fullName evidence="2">Uncharacterized protein</fullName>
    </submittedName>
</protein>
<gene>
    <name evidence="2" type="ORF">LECACI_7A008361</name>
</gene>
<keyword evidence="3" id="KW-1185">Reference proteome</keyword>
<organism evidence="2 3">
    <name type="scientific">Lecanosticta acicola</name>
    <dbReference type="NCBI Taxonomy" id="111012"/>
    <lineage>
        <taxon>Eukaryota</taxon>
        <taxon>Fungi</taxon>
        <taxon>Dikarya</taxon>
        <taxon>Ascomycota</taxon>
        <taxon>Pezizomycotina</taxon>
        <taxon>Dothideomycetes</taxon>
        <taxon>Dothideomycetidae</taxon>
        <taxon>Mycosphaerellales</taxon>
        <taxon>Mycosphaerellaceae</taxon>
        <taxon>Lecanosticta</taxon>
    </lineage>
</organism>
<dbReference type="AlphaFoldDB" id="A0AAI9EEC0"/>
<dbReference type="EMBL" id="CAVMBE010000080">
    <property type="protein sequence ID" value="CAK4033203.1"/>
    <property type="molecule type" value="Genomic_DNA"/>
</dbReference>
<sequence>MAAQGSSVLQYGTENRTGAQLLERRADNYPRYALKLSAAQKDTLTRFCQEHHLGGTHALPTTTQLLALAQNLQLLPQNERADVIKEVLRRIAKKVEAGEGLVDKKGKNRIVGSFWDTATDGPVGDLVDRAVDEWTIAVAQVREPQQKQPQIEKKKPTKSSTISKPKDGSGVLLKTEPQPPQQQQPMQTVPTFASSTDARRHVEELVGKYQVLDQAEKDLIEQLRKLEMS</sequence>